<gene>
    <name evidence="3" type="ORF">NCCP602_22780</name>
</gene>
<evidence type="ECO:0000313" key="4">
    <source>
        <dbReference type="Proteomes" id="UP001498238"/>
    </source>
</evidence>
<dbReference type="Pfam" id="PF00102">
    <property type="entry name" value="Y_phosphatase"/>
    <property type="match status" value="1"/>
</dbReference>
<feature type="compositionally biased region" description="Low complexity" evidence="1">
    <location>
        <begin position="26"/>
        <end position="45"/>
    </location>
</feature>
<protein>
    <submittedName>
        <fullName evidence="3">Protein-tyrosine phosphatase family protein</fullName>
    </submittedName>
</protein>
<dbReference type="Proteomes" id="UP001498238">
    <property type="component" value="Unassembled WGS sequence"/>
</dbReference>
<reference evidence="3 4" key="1">
    <citation type="submission" date="2024-01" db="EMBL/GenBank/DDBJ databases">
        <title>Characterization of antibiotic resistant novel bacterial strains and their environmental applications.</title>
        <authorList>
            <person name="Manzoor S."/>
            <person name="Abbas S."/>
            <person name="Arshad M."/>
            <person name="Ahmed I."/>
        </authorList>
    </citation>
    <scope>NUCLEOTIDE SEQUENCE [LARGE SCALE GENOMIC DNA]</scope>
    <source>
        <strain evidence="3 4">NCCP-602</strain>
    </source>
</reference>
<dbReference type="InterPro" id="IPR000242">
    <property type="entry name" value="PTP_cat"/>
</dbReference>
<organism evidence="3 4">
    <name type="scientific">Brevibacterium metallidurans</name>
    <dbReference type="NCBI Taxonomy" id="1482676"/>
    <lineage>
        <taxon>Bacteria</taxon>
        <taxon>Bacillati</taxon>
        <taxon>Actinomycetota</taxon>
        <taxon>Actinomycetes</taxon>
        <taxon>Micrococcales</taxon>
        <taxon>Brevibacteriaceae</taxon>
        <taxon>Brevibacterium</taxon>
    </lineage>
</organism>
<evidence type="ECO:0000259" key="2">
    <source>
        <dbReference type="PROSITE" id="PS50056"/>
    </source>
</evidence>
<dbReference type="InterPro" id="IPR029021">
    <property type="entry name" value="Prot-tyrosine_phosphatase-like"/>
</dbReference>
<dbReference type="EMBL" id="BAAAAF010000008">
    <property type="protein sequence ID" value="GAA0036317.1"/>
    <property type="molecule type" value="Genomic_DNA"/>
</dbReference>
<dbReference type="InterPro" id="IPR050561">
    <property type="entry name" value="PTP"/>
</dbReference>
<dbReference type="InterPro" id="IPR000387">
    <property type="entry name" value="Tyr_Pase_dom"/>
</dbReference>
<name>A0ABN0SPE6_9MICO</name>
<sequence length="173" mass="18639">MSTWTTREPGVLALPSGRLVRGRALSAPRQPSRSQPVPSSQPAPSDARADFELILLGTHRQFETQTAHVGEAGNGTAVESRWVKWPDFRLPSDPADAASAFAEAWARASSERVGVACAGGRGRTGTALACLAILDGVPPAEAVSFVREHYHPRAVETPWQRRFVEHFTAETAT</sequence>
<feature type="region of interest" description="Disordered" evidence="1">
    <location>
        <begin position="1"/>
        <end position="45"/>
    </location>
</feature>
<keyword evidence="4" id="KW-1185">Reference proteome</keyword>
<proteinExistence type="predicted"/>
<dbReference type="PROSITE" id="PS50056">
    <property type="entry name" value="TYR_PHOSPHATASE_2"/>
    <property type="match status" value="1"/>
</dbReference>
<accession>A0ABN0SPE6</accession>
<comment type="caution">
    <text evidence="3">The sequence shown here is derived from an EMBL/GenBank/DDBJ whole genome shotgun (WGS) entry which is preliminary data.</text>
</comment>
<evidence type="ECO:0000313" key="3">
    <source>
        <dbReference type="EMBL" id="GAA0036317.1"/>
    </source>
</evidence>
<feature type="domain" description="Tyrosine specific protein phosphatases" evidence="2">
    <location>
        <begin position="92"/>
        <end position="149"/>
    </location>
</feature>
<dbReference type="RefSeq" id="WP_339393143.1">
    <property type="nucleotide sequence ID" value="NZ_BAAAAF010000008.1"/>
</dbReference>
<evidence type="ECO:0000256" key="1">
    <source>
        <dbReference type="SAM" id="MobiDB-lite"/>
    </source>
</evidence>
<dbReference type="PANTHER" id="PTHR23339">
    <property type="entry name" value="TYROSINE SPECIFIC PROTEIN PHOSPHATASE AND DUAL SPECIFICITY PROTEIN PHOSPHATASE"/>
    <property type="match status" value="1"/>
</dbReference>
<dbReference type="Gene3D" id="3.90.190.10">
    <property type="entry name" value="Protein tyrosine phosphatase superfamily"/>
    <property type="match status" value="1"/>
</dbReference>
<dbReference type="SUPFAM" id="SSF52799">
    <property type="entry name" value="(Phosphotyrosine protein) phosphatases II"/>
    <property type="match status" value="1"/>
</dbReference>